<protein>
    <submittedName>
        <fullName evidence="1">Uncharacterized protein</fullName>
    </submittedName>
</protein>
<organism evidence="1 2">
    <name type="scientific">Brevibacterium samyangense</name>
    <dbReference type="NCBI Taxonomy" id="366888"/>
    <lineage>
        <taxon>Bacteria</taxon>
        <taxon>Bacillati</taxon>
        <taxon>Actinomycetota</taxon>
        <taxon>Actinomycetes</taxon>
        <taxon>Micrococcales</taxon>
        <taxon>Brevibacteriaceae</taxon>
        <taxon>Brevibacterium</taxon>
    </lineage>
</organism>
<evidence type="ECO:0000313" key="1">
    <source>
        <dbReference type="EMBL" id="GAA2007640.1"/>
    </source>
</evidence>
<evidence type="ECO:0000313" key="2">
    <source>
        <dbReference type="Proteomes" id="UP001500755"/>
    </source>
</evidence>
<gene>
    <name evidence="1" type="ORF">GCM10009755_17490</name>
</gene>
<name>A0ABP5EXI1_9MICO</name>
<accession>A0ABP5EXI1</accession>
<dbReference type="RefSeq" id="WP_344308858.1">
    <property type="nucleotide sequence ID" value="NZ_BAAANO010000015.1"/>
</dbReference>
<dbReference type="EMBL" id="BAAANO010000015">
    <property type="protein sequence ID" value="GAA2007640.1"/>
    <property type="molecule type" value="Genomic_DNA"/>
</dbReference>
<keyword evidence="2" id="KW-1185">Reference proteome</keyword>
<comment type="caution">
    <text evidence="1">The sequence shown here is derived from an EMBL/GenBank/DDBJ whole genome shotgun (WGS) entry which is preliminary data.</text>
</comment>
<proteinExistence type="predicted"/>
<sequence>MSTFDDLVEALSGDDAFAVEQTPRGITFVRTDGTVVTWRVTRTEAAGEVARRARGARGAYGGGNHGVALLAEHIRAAVLTSVGDRGRLTVDASGVTVDAV</sequence>
<dbReference type="Proteomes" id="UP001500755">
    <property type="component" value="Unassembled WGS sequence"/>
</dbReference>
<reference evidence="2" key="1">
    <citation type="journal article" date="2019" name="Int. J. Syst. Evol. Microbiol.">
        <title>The Global Catalogue of Microorganisms (GCM) 10K type strain sequencing project: providing services to taxonomists for standard genome sequencing and annotation.</title>
        <authorList>
            <consortium name="The Broad Institute Genomics Platform"/>
            <consortium name="The Broad Institute Genome Sequencing Center for Infectious Disease"/>
            <person name="Wu L."/>
            <person name="Ma J."/>
        </authorList>
    </citation>
    <scope>NUCLEOTIDE SEQUENCE [LARGE SCALE GENOMIC DNA]</scope>
    <source>
        <strain evidence="2">JCM 14546</strain>
    </source>
</reference>